<evidence type="ECO:0000313" key="1">
    <source>
        <dbReference type="EMBL" id="OMO74437.1"/>
    </source>
</evidence>
<organism evidence="1 2">
    <name type="scientific">Corchorus olitorius</name>
    <dbReference type="NCBI Taxonomy" id="93759"/>
    <lineage>
        <taxon>Eukaryota</taxon>
        <taxon>Viridiplantae</taxon>
        <taxon>Streptophyta</taxon>
        <taxon>Embryophyta</taxon>
        <taxon>Tracheophyta</taxon>
        <taxon>Spermatophyta</taxon>
        <taxon>Magnoliopsida</taxon>
        <taxon>eudicotyledons</taxon>
        <taxon>Gunneridae</taxon>
        <taxon>Pentapetalae</taxon>
        <taxon>rosids</taxon>
        <taxon>malvids</taxon>
        <taxon>Malvales</taxon>
        <taxon>Malvaceae</taxon>
        <taxon>Grewioideae</taxon>
        <taxon>Apeibeae</taxon>
        <taxon>Corchorus</taxon>
    </lineage>
</organism>
<proteinExistence type="predicted"/>
<dbReference type="AlphaFoldDB" id="A0A1R3HVN4"/>
<comment type="caution">
    <text evidence="1">The sequence shown here is derived from an EMBL/GenBank/DDBJ whole genome shotgun (WGS) entry which is preliminary data.</text>
</comment>
<dbReference type="Proteomes" id="UP000187203">
    <property type="component" value="Unassembled WGS sequence"/>
</dbReference>
<name>A0A1R3HVN4_9ROSI</name>
<protein>
    <submittedName>
        <fullName evidence="1">Uncharacterized protein</fullName>
    </submittedName>
</protein>
<dbReference type="EMBL" id="AWUE01019309">
    <property type="protein sequence ID" value="OMO74437.1"/>
    <property type="molecule type" value="Genomic_DNA"/>
</dbReference>
<keyword evidence="2" id="KW-1185">Reference proteome</keyword>
<gene>
    <name evidence="1" type="ORF">COLO4_26605</name>
</gene>
<evidence type="ECO:0000313" key="2">
    <source>
        <dbReference type="Proteomes" id="UP000187203"/>
    </source>
</evidence>
<sequence>MEAFRVYKAKEGSVGGFKVRVFDWGKIWGNGDCDGDGELRQRHCRFEEEGARVRRRERRRGGRKK</sequence>
<reference evidence="2" key="1">
    <citation type="submission" date="2013-09" db="EMBL/GenBank/DDBJ databases">
        <title>Corchorus olitorius genome sequencing.</title>
        <authorList>
            <person name="Alam M."/>
            <person name="Haque M.S."/>
            <person name="Islam M.S."/>
            <person name="Emdad E.M."/>
            <person name="Islam M.M."/>
            <person name="Ahmed B."/>
            <person name="Halim A."/>
            <person name="Hossen Q.M.M."/>
            <person name="Hossain M.Z."/>
            <person name="Ahmed R."/>
            <person name="Khan M.M."/>
            <person name="Islam R."/>
            <person name="Rashid M.M."/>
            <person name="Khan S.A."/>
            <person name="Rahman M.S."/>
            <person name="Alam M."/>
            <person name="Yahiya A.S."/>
            <person name="Khan M.S."/>
            <person name="Azam M.S."/>
            <person name="Haque T."/>
            <person name="Lashkar M.Z.H."/>
            <person name="Akhand A.I."/>
            <person name="Morshed G."/>
            <person name="Roy S."/>
            <person name="Uddin K.S."/>
            <person name="Rabeya T."/>
            <person name="Hossain A.S."/>
            <person name="Chowdhury A."/>
            <person name="Snigdha A.R."/>
            <person name="Mortoza M.S."/>
            <person name="Matin S.A."/>
            <person name="Hoque S.M.E."/>
            <person name="Islam M.K."/>
            <person name="Roy D.K."/>
            <person name="Haider R."/>
            <person name="Moosa M.M."/>
            <person name="Elias S.M."/>
            <person name="Hasan A.M."/>
            <person name="Jahan S."/>
            <person name="Shafiuddin M."/>
            <person name="Mahmood N."/>
            <person name="Shommy N.S."/>
        </authorList>
    </citation>
    <scope>NUCLEOTIDE SEQUENCE [LARGE SCALE GENOMIC DNA]</scope>
    <source>
        <strain evidence="2">cv. O-4</strain>
    </source>
</reference>
<accession>A0A1R3HVN4</accession>